<dbReference type="InterPro" id="IPR029063">
    <property type="entry name" value="SAM-dependent_MTases_sf"/>
</dbReference>
<dbReference type="EC" id="2.1.1.201" evidence="1"/>
<dbReference type="EMBL" id="JACHMO010000001">
    <property type="protein sequence ID" value="MBB5802693.1"/>
    <property type="molecule type" value="Genomic_DNA"/>
</dbReference>
<sequence>MSEHDDGVPDLVAKAVDRARELEFGYSCEHPVGPLLATLAAAVPRRGRILELGTGAGVGVAWIVSGLSGRADVTVRTVELDAALAAEVAVDLPEWVEVITGDGEALLPGLGRFDLIFADAPAGKWSGLELTLDAVRPGGMLIVDDMDLDQYANPDHRASTAAVRTTLTTDPRLVTTELPVGSGIILATRRG</sequence>
<dbReference type="GO" id="GO:0008425">
    <property type="term" value="F:2-methoxy-6-polyprenyl-1,4-benzoquinol methyltransferase activity"/>
    <property type="evidence" value="ECO:0007669"/>
    <property type="project" value="UniProtKB-EC"/>
</dbReference>
<accession>A0A7W9M0E7</accession>
<organism evidence="1 2">
    <name type="scientific">Saccharothrix ecbatanensis</name>
    <dbReference type="NCBI Taxonomy" id="1105145"/>
    <lineage>
        <taxon>Bacteria</taxon>
        <taxon>Bacillati</taxon>
        <taxon>Actinomycetota</taxon>
        <taxon>Actinomycetes</taxon>
        <taxon>Pseudonocardiales</taxon>
        <taxon>Pseudonocardiaceae</taxon>
        <taxon>Saccharothrix</taxon>
    </lineage>
</organism>
<keyword evidence="1" id="KW-0808">Transferase</keyword>
<name>A0A7W9M0E7_9PSEU</name>
<dbReference type="GO" id="GO:0032259">
    <property type="term" value="P:methylation"/>
    <property type="evidence" value="ECO:0007669"/>
    <property type="project" value="UniProtKB-KW"/>
</dbReference>
<dbReference type="RefSeq" id="WP_184919552.1">
    <property type="nucleotide sequence ID" value="NZ_JACHMO010000001.1"/>
</dbReference>
<keyword evidence="2" id="KW-1185">Reference proteome</keyword>
<dbReference type="Gene3D" id="3.40.50.150">
    <property type="entry name" value="Vaccinia Virus protein VP39"/>
    <property type="match status" value="1"/>
</dbReference>
<dbReference type="GO" id="GO:0043770">
    <property type="term" value="F:demethylmenaquinone methyltransferase activity"/>
    <property type="evidence" value="ECO:0007669"/>
    <property type="project" value="UniProtKB-EC"/>
</dbReference>
<dbReference type="EC" id="2.1.1.163" evidence="1"/>
<gene>
    <name evidence="1" type="ORF">F4560_002461</name>
</gene>
<evidence type="ECO:0000313" key="1">
    <source>
        <dbReference type="EMBL" id="MBB5802693.1"/>
    </source>
</evidence>
<comment type="caution">
    <text evidence="1">The sequence shown here is derived from an EMBL/GenBank/DDBJ whole genome shotgun (WGS) entry which is preliminary data.</text>
</comment>
<evidence type="ECO:0000313" key="2">
    <source>
        <dbReference type="Proteomes" id="UP000552097"/>
    </source>
</evidence>
<dbReference type="AlphaFoldDB" id="A0A7W9M0E7"/>
<dbReference type="Proteomes" id="UP000552097">
    <property type="component" value="Unassembled WGS sequence"/>
</dbReference>
<dbReference type="CDD" id="cd02440">
    <property type="entry name" value="AdoMet_MTases"/>
    <property type="match status" value="1"/>
</dbReference>
<protein>
    <submittedName>
        <fullName evidence="1">Demethylmenaquinone methyltransferase/2-methoxy-6-polyprenyl-1,4-benzoquinol methylase</fullName>
        <ecNumber evidence="1">2.1.1.163</ecNumber>
        <ecNumber evidence="1">2.1.1.201</ecNumber>
    </submittedName>
</protein>
<dbReference type="Pfam" id="PF13578">
    <property type="entry name" value="Methyltransf_24"/>
    <property type="match status" value="1"/>
</dbReference>
<dbReference type="PANTHER" id="PTHR43167:SF1">
    <property type="entry name" value="PUTATIVE (AFU_ORTHOLOGUE AFUA_6G01830)-RELATED"/>
    <property type="match status" value="1"/>
</dbReference>
<keyword evidence="1" id="KW-0489">Methyltransferase</keyword>
<proteinExistence type="predicted"/>
<dbReference type="PANTHER" id="PTHR43167">
    <property type="entry name" value="PUTATIVE (AFU_ORTHOLOGUE AFUA_6G01830)-RELATED"/>
    <property type="match status" value="1"/>
</dbReference>
<reference evidence="1 2" key="1">
    <citation type="submission" date="2020-08" db="EMBL/GenBank/DDBJ databases">
        <title>Sequencing the genomes of 1000 actinobacteria strains.</title>
        <authorList>
            <person name="Klenk H.-P."/>
        </authorList>
    </citation>
    <scope>NUCLEOTIDE SEQUENCE [LARGE SCALE GENOMIC DNA]</scope>
    <source>
        <strain evidence="1 2">DSM 45486</strain>
    </source>
</reference>
<dbReference type="SUPFAM" id="SSF53335">
    <property type="entry name" value="S-adenosyl-L-methionine-dependent methyltransferases"/>
    <property type="match status" value="1"/>
</dbReference>